<dbReference type="STRING" id="1430326.B8W66_12585"/>
<evidence type="ECO:0000256" key="11">
    <source>
        <dbReference type="RuleBase" id="RU364115"/>
    </source>
</evidence>
<dbReference type="Gene3D" id="3.30.950.30">
    <property type="entry name" value="Schlafen, AAA domain"/>
    <property type="match status" value="1"/>
</dbReference>
<dbReference type="GO" id="GO:0009035">
    <property type="term" value="F:type I site-specific deoxyribonuclease activity"/>
    <property type="evidence" value="ECO:0007669"/>
    <property type="project" value="UniProtKB-EC"/>
</dbReference>
<comment type="catalytic activity">
    <reaction evidence="1 11">
        <text>Endonucleolytic cleavage of DNA to give random double-stranded fragments with terminal 5'-phosphates, ATP is simultaneously hydrolyzed.</text>
        <dbReference type="EC" id="3.1.21.3"/>
    </reaction>
</comment>
<dbReference type="OrthoDB" id="9758243at2"/>
<evidence type="ECO:0000256" key="1">
    <source>
        <dbReference type="ARBA" id="ARBA00000851"/>
    </source>
</evidence>
<feature type="domain" description="Helicase ATP-binding" evidence="13">
    <location>
        <begin position="285"/>
        <end position="451"/>
    </location>
</feature>
<organism evidence="14 15">
    <name type="scientific">Mycobacterium decipiens</name>
    <dbReference type="NCBI Taxonomy" id="1430326"/>
    <lineage>
        <taxon>Bacteria</taxon>
        <taxon>Bacillati</taxon>
        <taxon>Actinomycetota</taxon>
        <taxon>Actinomycetes</taxon>
        <taxon>Mycobacteriales</taxon>
        <taxon>Mycobacteriaceae</taxon>
        <taxon>Mycobacterium</taxon>
    </lineage>
</organism>
<dbReference type="InterPro" id="IPR055180">
    <property type="entry name" value="HsdR_RecA-like_helicase_dom_2"/>
</dbReference>
<evidence type="ECO:0000256" key="4">
    <source>
        <dbReference type="ARBA" id="ARBA00022722"/>
    </source>
</evidence>
<evidence type="ECO:0000256" key="6">
    <source>
        <dbReference type="ARBA" id="ARBA00022747"/>
    </source>
</evidence>
<dbReference type="CDD" id="cd18030">
    <property type="entry name" value="DEXHc_RE_I_HsdR"/>
    <property type="match status" value="1"/>
</dbReference>
<dbReference type="CDD" id="cd18800">
    <property type="entry name" value="SF2_C_EcoR124I-like"/>
    <property type="match status" value="1"/>
</dbReference>
<sequence length="1268" mass="141890">MTGPYTEAGLVERPSLALLEQLGWTVVSGFQETFGPGGTLGRESMHDVVLTHRLRDALRDLNPLIPETIREEALTAIARDRSLMDRVRANREVYKLLRDGYRAEWTDEHGERRYATVQYVDFRVSTKNEWVAVPQMWFAGDLYRRRTDTVLFVNGIPLVLFEFKDPNRPVKAAYDENLTDYRDTIPQLFVPNGLIVLSNGRDAKVGATYASWEFFGDWTVIDAQSNRGGIALETAIRGTCTPHILLDLIENFVAYIERPGGLIKAVARSHQHHGVNAAIDNLYQVRGTGDKRLGVFWHTQGSGKSLSMLWFTQKVLRQIPGAWTFVIVTDRTELDLQLHGEFADAGAIPAEAKVHASSIAHLRELLSADHRYVFTLIHKFQPGKGEKSMPVLSDRSDVIVITDEAHRSQYDTLALNMRRALPNASFMGFTGTPLIVGEELTKQQFGDYVSTYNFRAAIEDGATVPLYYENRIPELQLVNEDFEEELESLLEAAELDEAAEGQLARRFGKQYTLLTRPERLRKIAQDLVTHFVGRGFTGKAMYVGLDKAAAVRMYDYVRAAWDEHLAELRTQHDALPELERPWLASRIKLMETTDMAVVVSQGQNEIAALDSVGLDIRPHRERMNRENLAERFKDAEDPLRLVFVCAMWITGFDAPSVSTIYLDRPMRNHTLMQTIARANRVFPDKDNGLIVDYVGVFRNLEKALAIYGAAHAESDIGSPIQDLDALFGELTSAIDNLVAFCAAQGVDLPALRDASGFEHIALRDAAVEALLVDEDVRTTFMASARQVRKLFKGLLPDPKAASLQQTVAAIRVVAERIADVTRPAKADISAVSDAVDALLDRSVGAEEYVIRAAAEGSEPDPLIDLSQIDFDALAAQFAGRKRAETDRLAELLKQRAASAATRNPTRYDLVQRIEDLIDEYNAGSVNIDEYLRRLIELSRTLTDEEQRAAREDLSEEELAIFDLLTKPDPVLTDDERAVVKSSAKRLLSHVHDKVVLDWRRKAATAADVKSTIRQVLDETLPADPYPFDLFNSKVQAVFDHLLSAYGDDGSTVYRGEHVQPVPSGVPVATLELPDLASMSDEVIELIRTNEEIAARVADELHRREAQLRTVEQLIENDEDFSVEFKSTARWDVRESRRNKAMEDAVVKTIAAFLNTDGGTLLIGVDNQRAVLGLDPDYDCVKPPNGDGFVNWLTTHLINALGHNPTTLVRARIVVHEGKEICRVDVGRYGAGAWAKTSKDERVFFVRVNNTTRVWPEDDVDAYLAGRQV</sequence>
<dbReference type="Proteomes" id="UP000193247">
    <property type="component" value="Unassembled WGS sequence"/>
</dbReference>
<reference evidence="14 15" key="1">
    <citation type="submission" date="2017-04" db="EMBL/GenBank/DDBJ databases">
        <title>The new phylogeny of genus Mycobacterium.</title>
        <authorList>
            <person name="Tortoli E."/>
            <person name="Trovato A."/>
            <person name="Cirillo D.M."/>
        </authorList>
    </citation>
    <scope>NUCLEOTIDE SEQUENCE [LARGE SCALE GENOMIC DNA]</scope>
    <source>
        <strain evidence="14 15">TBL 1200985</strain>
    </source>
</reference>
<evidence type="ECO:0000256" key="12">
    <source>
        <dbReference type="SAM" id="Coils"/>
    </source>
</evidence>
<dbReference type="NCBIfam" id="TIGR00348">
    <property type="entry name" value="hsdR"/>
    <property type="match status" value="1"/>
</dbReference>
<dbReference type="Gene3D" id="3.40.50.300">
    <property type="entry name" value="P-loop containing nucleotide triphosphate hydrolases"/>
    <property type="match status" value="2"/>
</dbReference>
<dbReference type="Pfam" id="PF11867">
    <property type="entry name" value="T1RH-like_C"/>
    <property type="match status" value="1"/>
</dbReference>
<dbReference type="InterPro" id="IPR040980">
    <property type="entry name" value="SWI2_SNF2"/>
</dbReference>
<evidence type="ECO:0000256" key="2">
    <source>
        <dbReference type="ARBA" id="ARBA00008598"/>
    </source>
</evidence>
<dbReference type="InterPro" id="IPR051268">
    <property type="entry name" value="Type-I_R_enzyme_R_subunit"/>
</dbReference>
<dbReference type="Gene3D" id="3.90.1570.50">
    <property type="match status" value="1"/>
</dbReference>
<keyword evidence="5 11" id="KW-0547">Nucleotide-binding</keyword>
<comment type="similarity">
    <text evidence="2 11">Belongs to the HsdR family.</text>
</comment>
<dbReference type="SMART" id="SM00487">
    <property type="entry name" value="DEXDc"/>
    <property type="match status" value="1"/>
</dbReference>
<dbReference type="InterPro" id="IPR004473">
    <property type="entry name" value="Restrct_endonuc_typeI_HsdR"/>
</dbReference>
<dbReference type="EC" id="3.1.21.3" evidence="11"/>
<dbReference type="GO" id="GO:0009307">
    <property type="term" value="P:DNA restriction-modification system"/>
    <property type="evidence" value="ECO:0007669"/>
    <property type="project" value="UniProtKB-KW"/>
</dbReference>
<proteinExistence type="inferred from homology"/>
<evidence type="ECO:0000256" key="7">
    <source>
        <dbReference type="ARBA" id="ARBA00022759"/>
    </source>
</evidence>
<comment type="function">
    <text evidence="11">Subunit R is required for both nuclease and ATPase activities, but not for modification.</text>
</comment>
<accession>A0A1X2LUA8</accession>
<dbReference type="GO" id="GO:0003677">
    <property type="term" value="F:DNA binding"/>
    <property type="evidence" value="ECO:0007669"/>
    <property type="project" value="UniProtKB-KW"/>
</dbReference>
<dbReference type="PANTHER" id="PTHR30195">
    <property type="entry name" value="TYPE I SITE-SPECIFIC DEOXYRIBONUCLEASE PROTEIN SUBUNIT M AND R"/>
    <property type="match status" value="1"/>
</dbReference>
<protein>
    <recommendedName>
        <fullName evidence="11">Type I restriction enzyme endonuclease subunit</fullName>
        <shortName evidence="11">R protein</shortName>
        <ecNumber evidence="11">3.1.21.3</ecNumber>
    </recommendedName>
</protein>
<dbReference type="AlphaFoldDB" id="A0A1X2LUA8"/>
<gene>
    <name evidence="14" type="ORF">B8W66_12585</name>
</gene>
<evidence type="ECO:0000313" key="15">
    <source>
        <dbReference type="Proteomes" id="UP000193247"/>
    </source>
</evidence>
<dbReference type="InterPro" id="IPR014001">
    <property type="entry name" value="Helicase_ATP-bd"/>
</dbReference>
<dbReference type="PANTHER" id="PTHR30195:SF15">
    <property type="entry name" value="TYPE I RESTRICTION ENZYME HINDI ENDONUCLEASE SUBUNIT"/>
    <property type="match status" value="1"/>
</dbReference>
<evidence type="ECO:0000256" key="10">
    <source>
        <dbReference type="ARBA" id="ARBA00023125"/>
    </source>
</evidence>
<keyword evidence="10 11" id="KW-0238">DNA-binding</keyword>
<feature type="coiled-coil region" evidence="12">
    <location>
        <begin position="472"/>
        <end position="499"/>
    </location>
</feature>
<dbReference type="InterPro" id="IPR007409">
    <property type="entry name" value="Restrct_endonuc_type1_HsdR_N"/>
</dbReference>
<evidence type="ECO:0000313" key="14">
    <source>
        <dbReference type="EMBL" id="OSC40521.1"/>
    </source>
</evidence>
<evidence type="ECO:0000256" key="9">
    <source>
        <dbReference type="ARBA" id="ARBA00022840"/>
    </source>
</evidence>
<keyword evidence="15" id="KW-1185">Reference proteome</keyword>
<dbReference type="GO" id="GO:0004386">
    <property type="term" value="F:helicase activity"/>
    <property type="evidence" value="ECO:0007669"/>
    <property type="project" value="UniProtKB-KW"/>
</dbReference>
<keyword evidence="4" id="KW-0540">Nuclease</keyword>
<dbReference type="EMBL" id="NCXP01000013">
    <property type="protein sequence ID" value="OSC40521.1"/>
    <property type="molecule type" value="Genomic_DNA"/>
</dbReference>
<dbReference type="Pfam" id="PF04326">
    <property type="entry name" value="SLFN_AlbA_2"/>
    <property type="match status" value="1"/>
</dbReference>
<dbReference type="InterPro" id="IPR007421">
    <property type="entry name" value="Schlafen_AlbA_2_dom"/>
</dbReference>
<dbReference type="InterPro" id="IPR021810">
    <property type="entry name" value="T1RH-like_C"/>
</dbReference>
<dbReference type="InterPro" id="IPR038461">
    <property type="entry name" value="Schlafen_AlbA_2_dom_sf"/>
</dbReference>
<comment type="subunit">
    <text evidence="3 11">The type I restriction/modification system is composed of three polypeptides R, M and S.</text>
</comment>
<evidence type="ECO:0000259" key="13">
    <source>
        <dbReference type="PROSITE" id="PS51192"/>
    </source>
</evidence>
<comment type="caution">
    <text evidence="14">The sequence shown here is derived from an EMBL/GenBank/DDBJ whole genome shotgun (WGS) entry which is preliminary data.</text>
</comment>
<evidence type="ECO:0000256" key="5">
    <source>
        <dbReference type="ARBA" id="ARBA00022741"/>
    </source>
</evidence>
<evidence type="ECO:0000256" key="3">
    <source>
        <dbReference type="ARBA" id="ARBA00011296"/>
    </source>
</evidence>
<keyword evidence="8 11" id="KW-0378">Hydrolase</keyword>
<name>A0A1X2LUA8_9MYCO</name>
<dbReference type="Pfam" id="PF22679">
    <property type="entry name" value="T1R_D3-like"/>
    <property type="match status" value="1"/>
</dbReference>
<keyword evidence="7" id="KW-0255">Endonuclease</keyword>
<dbReference type="Pfam" id="PF18766">
    <property type="entry name" value="SWI2_SNF2"/>
    <property type="match status" value="1"/>
</dbReference>
<dbReference type="RefSeq" id="WP_085325355.1">
    <property type="nucleotide sequence ID" value="NZ_NCXP01000013.1"/>
</dbReference>
<evidence type="ECO:0000256" key="8">
    <source>
        <dbReference type="ARBA" id="ARBA00022801"/>
    </source>
</evidence>
<dbReference type="InterPro" id="IPR027417">
    <property type="entry name" value="P-loop_NTPase"/>
</dbReference>
<dbReference type="GO" id="GO:0005524">
    <property type="term" value="F:ATP binding"/>
    <property type="evidence" value="ECO:0007669"/>
    <property type="project" value="UniProtKB-KW"/>
</dbReference>
<keyword evidence="9 11" id="KW-0067">ATP-binding</keyword>
<dbReference type="PROSITE" id="PS51192">
    <property type="entry name" value="HELICASE_ATP_BIND_1"/>
    <property type="match status" value="1"/>
</dbReference>
<dbReference type="CDD" id="cd22332">
    <property type="entry name" value="HsdR_N"/>
    <property type="match status" value="1"/>
</dbReference>
<keyword evidence="6 11" id="KW-0680">Restriction system</keyword>
<keyword evidence="12" id="KW-0175">Coiled coil</keyword>
<dbReference type="Pfam" id="PF04313">
    <property type="entry name" value="HSDR_N"/>
    <property type="match status" value="1"/>
</dbReference>
<dbReference type="SUPFAM" id="SSF52540">
    <property type="entry name" value="P-loop containing nucleoside triphosphate hydrolases"/>
    <property type="match status" value="1"/>
</dbReference>
<keyword evidence="14" id="KW-0347">Helicase</keyword>